<evidence type="ECO:0000256" key="3">
    <source>
        <dbReference type="ARBA" id="ARBA00022448"/>
    </source>
</evidence>
<dbReference type="SUPFAM" id="SSF56954">
    <property type="entry name" value="Outer membrane efflux proteins (OEP)"/>
    <property type="match status" value="1"/>
</dbReference>
<dbReference type="RefSeq" id="WP_188457309.1">
    <property type="nucleotide sequence ID" value="NZ_BMGM01000001.1"/>
</dbReference>
<gene>
    <name evidence="9" type="ORF">GCM10010832_03020</name>
</gene>
<evidence type="ECO:0000256" key="1">
    <source>
        <dbReference type="ARBA" id="ARBA00004442"/>
    </source>
</evidence>
<dbReference type="PANTHER" id="PTHR30026">
    <property type="entry name" value="OUTER MEMBRANE PROTEIN TOLC"/>
    <property type="match status" value="1"/>
</dbReference>
<comment type="caution">
    <text evidence="9">The sequence shown here is derived from an EMBL/GenBank/DDBJ whole genome shotgun (WGS) entry which is preliminary data.</text>
</comment>
<reference evidence="10" key="1">
    <citation type="journal article" date="2019" name="Int. J. Syst. Evol. Microbiol.">
        <title>The Global Catalogue of Microorganisms (GCM) 10K type strain sequencing project: providing services to taxonomists for standard genome sequencing and annotation.</title>
        <authorList>
            <consortium name="The Broad Institute Genomics Platform"/>
            <consortium name="The Broad Institute Genome Sequencing Center for Infectious Disease"/>
            <person name="Wu L."/>
            <person name="Ma J."/>
        </authorList>
    </citation>
    <scope>NUCLEOTIDE SEQUENCE [LARGE SCALE GENOMIC DNA]</scope>
    <source>
        <strain evidence="10">CGMCC 1.12931</strain>
    </source>
</reference>
<dbReference type="EMBL" id="BMGM01000001">
    <property type="protein sequence ID" value="GGE25652.1"/>
    <property type="molecule type" value="Genomic_DNA"/>
</dbReference>
<keyword evidence="3" id="KW-0813">Transport</keyword>
<organism evidence="9 10">
    <name type="scientific">Psychroflexus planctonicus</name>
    <dbReference type="NCBI Taxonomy" id="1526575"/>
    <lineage>
        <taxon>Bacteria</taxon>
        <taxon>Pseudomonadati</taxon>
        <taxon>Bacteroidota</taxon>
        <taxon>Flavobacteriia</taxon>
        <taxon>Flavobacteriales</taxon>
        <taxon>Flavobacteriaceae</taxon>
        <taxon>Psychroflexus</taxon>
    </lineage>
</organism>
<accession>A0ABQ1SBN7</accession>
<dbReference type="PANTHER" id="PTHR30026:SF20">
    <property type="entry name" value="OUTER MEMBRANE PROTEIN TOLC"/>
    <property type="match status" value="1"/>
</dbReference>
<keyword evidence="8" id="KW-0175">Coiled coil</keyword>
<evidence type="ECO:0000256" key="5">
    <source>
        <dbReference type="ARBA" id="ARBA00022692"/>
    </source>
</evidence>
<evidence type="ECO:0000256" key="8">
    <source>
        <dbReference type="SAM" id="Coils"/>
    </source>
</evidence>
<comment type="subcellular location">
    <subcellularLocation>
        <location evidence="1">Cell outer membrane</location>
    </subcellularLocation>
</comment>
<keyword evidence="5" id="KW-0812">Transmembrane</keyword>
<proteinExistence type="inferred from homology"/>
<evidence type="ECO:0000256" key="4">
    <source>
        <dbReference type="ARBA" id="ARBA00022452"/>
    </source>
</evidence>
<dbReference type="InterPro" id="IPR051906">
    <property type="entry name" value="TolC-like"/>
</dbReference>
<name>A0ABQ1SBN7_9FLAO</name>
<protein>
    <submittedName>
        <fullName evidence="9">Transporter</fullName>
    </submittedName>
</protein>
<evidence type="ECO:0000313" key="9">
    <source>
        <dbReference type="EMBL" id="GGE25652.1"/>
    </source>
</evidence>
<feature type="coiled-coil region" evidence="8">
    <location>
        <begin position="161"/>
        <end position="226"/>
    </location>
</feature>
<keyword evidence="6" id="KW-0472">Membrane</keyword>
<sequence length="452" mass="51231">MYKNYIITLMLLMGFLGYSQEENQKSYQFSLQEAIAFAVDSSYNAINARKDVLAAMKQKWETTADGLPQINANVDYQYNPIIQVTPLPAEITGGEPGTFVPVQFSTRQNVNATATLNQLIFDGSYIVALRAAKTFLKYSANFEEKTQLEVRKAVVDAYGNVLLMEESLAIIERNLANAQSNFQETKAIFENGLAEEEDVEQLEITVLQLENELRNAKRNQQITKETLNFVLGIPIDVSVELTDGLTELAQQNLMEEDLLDEELNVESNIDFKIADNLVRQRELEWKLERSKALPTLSAFANYGYLSFNDDFNFLSSDADWFDFSTVGVSLNVPIFSSLKRSARSQRAEIALEQAEVDLEQSTQQLKLDASRAKSDFKYAAESYITSQRNLDLAERIEHKNDVKFKEGIATSFELRQAQQQLYSAQNEYLQAMLNIITAKAELETILNKPITR</sequence>
<evidence type="ECO:0000256" key="7">
    <source>
        <dbReference type="ARBA" id="ARBA00023237"/>
    </source>
</evidence>
<evidence type="ECO:0000256" key="2">
    <source>
        <dbReference type="ARBA" id="ARBA00007613"/>
    </source>
</evidence>
<comment type="similarity">
    <text evidence="2">Belongs to the outer membrane factor (OMF) (TC 1.B.17) family.</text>
</comment>
<dbReference type="Proteomes" id="UP000599179">
    <property type="component" value="Unassembled WGS sequence"/>
</dbReference>
<keyword evidence="4" id="KW-1134">Transmembrane beta strand</keyword>
<evidence type="ECO:0000256" key="6">
    <source>
        <dbReference type="ARBA" id="ARBA00023136"/>
    </source>
</evidence>
<dbReference type="InterPro" id="IPR003423">
    <property type="entry name" value="OMP_efflux"/>
</dbReference>
<evidence type="ECO:0000313" key="10">
    <source>
        <dbReference type="Proteomes" id="UP000599179"/>
    </source>
</evidence>
<dbReference type="Gene3D" id="1.20.1600.10">
    <property type="entry name" value="Outer membrane efflux proteins (OEP)"/>
    <property type="match status" value="1"/>
</dbReference>
<dbReference type="Pfam" id="PF02321">
    <property type="entry name" value="OEP"/>
    <property type="match status" value="2"/>
</dbReference>
<keyword evidence="10" id="KW-1185">Reference proteome</keyword>
<keyword evidence="7" id="KW-0998">Cell outer membrane</keyword>